<evidence type="ECO:0000259" key="4">
    <source>
        <dbReference type="Pfam" id="PF13802"/>
    </source>
</evidence>
<dbReference type="Gene3D" id="3.20.20.80">
    <property type="entry name" value="Glycosidases"/>
    <property type="match status" value="1"/>
</dbReference>
<dbReference type="InterPro" id="IPR025887">
    <property type="entry name" value="Glyco_hydro_31_N_dom"/>
</dbReference>
<dbReference type="CDD" id="cd06593">
    <property type="entry name" value="GH31_xylosidase_YicI"/>
    <property type="match status" value="1"/>
</dbReference>
<accession>A0A419EU55</accession>
<feature type="domain" description="Glycoside hydrolase family 31 TIM barrel" evidence="3">
    <location>
        <begin position="267"/>
        <end position="588"/>
    </location>
</feature>
<sequence>MTSFQPDSTPIFAHADHRYHFLVRCVGARKESDGFVFEGVLDNDEPVPFVVNPITPHIIRIRYNAAGGGIDHDTPFTVPYEPEEIRADLHEDEAAYSFETGAMTVRVNKSPWQMVVRGGDGTIVFQQELWDRAFVIPVTYPTGYSADLDGRIGAHETFSLESNEHLFGLGPKYMSVNKRGHRAVMWCADTFGTNTTDLSYISVPFFLSSRGYGLFLNHGSKSIFELGSYSAVGGSIWVDSPLMDYYLIIGKTPAEILMRYAQLTGRPPVLPKWALGVWMSRCRYLDRATVETVVERMRSLEIPLDVVNIDPAWLKAWVETTQPGCEFEWNTADFPDPDGFLRGLREHHVRVCLWENPYVPGGTAFYEEGKQKGYLVKKPDGSLAEPDHPLCSGMGLIDYTNPAAVEWVKEAHRRLLRQGVAAFKTDYGEGIPEDTVFHNGETGREMHNVYPLLYNRAVYEAIEEMNREAILFGRSGGPGSQRYPIQWAGDSQCNFAGMAGSLKGGLSYALSGGAWWSHDIGGFVNPVEGEPPPTPTLYIRWAQFGLLSPITRFHGIGPREPWEFGEEALEIVRKFALLRSRLIPYLYSYGHEASQSGLPVMRPVYLEFPDDPHAPFEELEYFLGRELLVAPVFNDAGKVTVYLPKGTWSDFWTGTLHKGPAFLKLTVPIDSIPLYVREDSIVPLGKEMQYAKEHPWDEFQIGVYLKRKASFTLYDGTGMVRFDAVKKGRAVEFRISPSHKTYDIVFHKLRNATAVEGSGSVSDMQWKSGEDGTRISLKAAGAIALKIRV</sequence>
<dbReference type="Pfam" id="PF21365">
    <property type="entry name" value="Glyco_hydro_31_3rd"/>
    <property type="match status" value="1"/>
</dbReference>
<organism evidence="6 7">
    <name type="scientific">Candidatus Abyssobacteria bacterium SURF_17</name>
    <dbReference type="NCBI Taxonomy" id="2093361"/>
    <lineage>
        <taxon>Bacteria</taxon>
        <taxon>Pseudomonadati</taxon>
        <taxon>Candidatus Hydrogenedentota</taxon>
        <taxon>Candidatus Abyssobacteria</taxon>
    </lineage>
</organism>
<dbReference type="EMBL" id="QZKI01000101">
    <property type="protein sequence ID" value="RJP67682.1"/>
    <property type="molecule type" value="Genomic_DNA"/>
</dbReference>
<dbReference type="GO" id="GO:0030246">
    <property type="term" value="F:carbohydrate binding"/>
    <property type="evidence" value="ECO:0007669"/>
    <property type="project" value="InterPro"/>
</dbReference>
<evidence type="ECO:0000259" key="3">
    <source>
        <dbReference type="Pfam" id="PF01055"/>
    </source>
</evidence>
<dbReference type="InterPro" id="IPR000322">
    <property type="entry name" value="Glyco_hydro_31_TIM"/>
</dbReference>
<dbReference type="PANTHER" id="PTHR43863:SF2">
    <property type="entry name" value="MALTASE-GLUCOAMYLASE"/>
    <property type="match status" value="1"/>
</dbReference>
<dbReference type="PANTHER" id="PTHR43863">
    <property type="entry name" value="HYDROLASE, PUTATIVE (AFU_ORTHOLOGUE AFUA_1G03140)-RELATED"/>
    <property type="match status" value="1"/>
</dbReference>
<evidence type="ECO:0000256" key="2">
    <source>
        <dbReference type="RuleBase" id="RU361185"/>
    </source>
</evidence>
<feature type="domain" description="Glycoside hydrolase family 31 N-terminal" evidence="4">
    <location>
        <begin position="49"/>
        <end position="224"/>
    </location>
</feature>
<dbReference type="CDD" id="cd14752">
    <property type="entry name" value="GH31_N"/>
    <property type="match status" value="1"/>
</dbReference>
<name>A0A419EU55_9BACT</name>
<dbReference type="GO" id="GO:0004553">
    <property type="term" value="F:hydrolase activity, hydrolyzing O-glycosyl compounds"/>
    <property type="evidence" value="ECO:0007669"/>
    <property type="project" value="InterPro"/>
</dbReference>
<comment type="similarity">
    <text evidence="1 2">Belongs to the glycosyl hydrolase 31 family.</text>
</comment>
<evidence type="ECO:0000313" key="6">
    <source>
        <dbReference type="EMBL" id="RJP67682.1"/>
    </source>
</evidence>
<keyword evidence="2 6" id="KW-0378">Hydrolase</keyword>
<evidence type="ECO:0000259" key="5">
    <source>
        <dbReference type="Pfam" id="PF21365"/>
    </source>
</evidence>
<dbReference type="InterPro" id="IPR048395">
    <property type="entry name" value="Glyco_hydro_31_C"/>
</dbReference>
<dbReference type="Proteomes" id="UP000285961">
    <property type="component" value="Unassembled WGS sequence"/>
</dbReference>
<dbReference type="InterPro" id="IPR051816">
    <property type="entry name" value="Glycosyl_Hydrolase_31"/>
</dbReference>
<dbReference type="SUPFAM" id="SSF74650">
    <property type="entry name" value="Galactose mutarotase-like"/>
    <property type="match status" value="1"/>
</dbReference>
<dbReference type="InterPro" id="IPR013780">
    <property type="entry name" value="Glyco_hydro_b"/>
</dbReference>
<dbReference type="Pfam" id="PF13802">
    <property type="entry name" value="Gal_mutarotas_2"/>
    <property type="match status" value="1"/>
</dbReference>
<dbReference type="AlphaFoldDB" id="A0A419EU55"/>
<dbReference type="SUPFAM" id="SSF51445">
    <property type="entry name" value="(Trans)glycosidases"/>
    <property type="match status" value="1"/>
</dbReference>
<dbReference type="Pfam" id="PF01055">
    <property type="entry name" value="Glyco_hydro_31_2nd"/>
    <property type="match status" value="1"/>
</dbReference>
<comment type="caution">
    <text evidence="6">The sequence shown here is derived from an EMBL/GenBank/DDBJ whole genome shotgun (WGS) entry which is preliminary data.</text>
</comment>
<keyword evidence="2" id="KW-0326">Glycosidase</keyword>
<evidence type="ECO:0000256" key="1">
    <source>
        <dbReference type="ARBA" id="ARBA00007806"/>
    </source>
</evidence>
<dbReference type="InterPro" id="IPR017853">
    <property type="entry name" value="GH"/>
</dbReference>
<proteinExistence type="inferred from homology"/>
<dbReference type="Gene3D" id="2.60.40.1180">
    <property type="entry name" value="Golgi alpha-mannosidase II"/>
    <property type="match status" value="2"/>
</dbReference>
<gene>
    <name evidence="6" type="ORF">C4532_14295</name>
</gene>
<dbReference type="Gene3D" id="2.60.40.1760">
    <property type="entry name" value="glycosyl hydrolase (family 31)"/>
    <property type="match status" value="1"/>
</dbReference>
<protein>
    <submittedName>
        <fullName evidence="6">Glycoside hydrolase family 31 protein</fullName>
    </submittedName>
</protein>
<dbReference type="GO" id="GO:0005975">
    <property type="term" value="P:carbohydrate metabolic process"/>
    <property type="evidence" value="ECO:0007669"/>
    <property type="project" value="InterPro"/>
</dbReference>
<feature type="domain" description="Glycosyl hydrolase family 31 C-terminal" evidence="5">
    <location>
        <begin position="597"/>
        <end position="682"/>
    </location>
</feature>
<dbReference type="SUPFAM" id="SSF51011">
    <property type="entry name" value="Glycosyl hydrolase domain"/>
    <property type="match status" value="1"/>
</dbReference>
<dbReference type="InterPro" id="IPR011013">
    <property type="entry name" value="Gal_mutarotase_sf_dom"/>
</dbReference>
<reference evidence="6 7" key="1">
    <citation type="journal article" date="2017" name="ISME J.">
        <title>Energy and carbon metabolisms in a deep terrestrial subsurface fluid microbial community.</title>
        <authorList>
            <person name="Momper L."/>
            <person name="Jungbluth S.P."/>
            <person name="Lee M.D."/>
            <person name="Amend J.P."/>
        </authorList>
    </citation>
    <scope>NUCLEOTIDE SEQUENCE [LARGE SCALE GENOMIC DNA]</scope>
    <source>
        <strain evidence="6">SURF_17</strain>
    </source>
</reference>
<evidence type="ECO:0000313" key="7">
    <source>
        <dbReference type="Proteomes" id="UP000285961"/>
    </source>
</evidence>